<feature type="compositionally biased region" description="Basic and acidic residues" evidence="1">
    <location>
        <begin position="22"/>
        <end position="34"/>
    </location>
</feature>
<keyword evidence="3" id="KW-1185">Reference proteome</keyword>
<dbReference type="EMBL" id="JAULSV010000001">
    <property type="protein sequence ID" value="KAK0655986.1"/>
    <property type="molecule type" value="Genomic_DNA"/>
</dbReference>
<dbReference type="AlphaFoldDB" id="A0AA40CYD7"/>
<organism evidence="2 3">
    <name type="scientific">Cercophora newfieldiana</name>
    <dbReference type="NCBI Taxonomy" id="92897"/>
    <lineage>
        <taxon>Eukaryota</taxon>
        <taxon>Fungi</taxon>
        <taxon>Dikarya</taxon>
        <taxon>Ascomycota</taxon>
        <taxon>Pezizomycotina</taxon>
        <taxon>Sordariomycetes</taxon>
        <taxon>Sordariomycetidae</taxon>
        <taxon>Sordariales</taxon>
        <taxon>Lasiosphaeriaceae</taxon>
        <taxon>Cercophora</taxon>
    </lineage>
</organism>
<proteinExistence type="predicted"/>
<protein>
    <submittedName>
        <fullName evidence="2">Uncharacterized protein</fullName>
    </submittedName>
</protein>
<feature type="region of interest" description="Disordered" evidence="1">
    <location>
        <begin position="1"/>
        <end position="52"/>
    </location>
</feature>
<evidence type="ECO:0000256" key="1">
    <source>
        <dbReference type="SAM" id="MobiDB-lite"/>
    </source>
</evidence>
<evidence type="ECO:0000313" key="3">
    <source>
        <dbReference type="Proteomes" id="UP001174936"/>
    </source>
</evidence>
<gene>
    <name evidence="2" type="ORF">B0T16DRAFT_398221</name>
</gene>
<comment type="caution">
    <text evidence="2">The sequence shown here is derived from an EMBL/GenBank/DDBJ whole genome shotgun (WGS) entry which is preliminary data.</text>
</comment>
<name>A0AA40CYD7_9PEZI</name>
<reference evidence="2" key="1">
    <citation type="submission" date="2023-06" db="EMBL/GenBank/DDBJ databases">
        <title>Genome-scale phylogeny and comparative genomics of the fungal order Sordariales.</title>
        <authorList>
            <consortium name="Lawrence Berkeley National Laboratory"/>
            <person name="Hensen N."/>
            <person name="Bonometti L."/>
            <person name="Westerberg I."/>
            <person name="Brannstrom I.O."/>
            <person name="Guillou S."/>
            <person name="Cros-Aarteil S."/>
            <person name="Calhoun S."/>
            <person name="Haridas S."/>
            <person name="Kuo A."/>
            <person name="Mondo S."/>
            <person name="Pangilinan J."/>
            <person name="Riley R."/>
            <person name="Labutti K."/>
            <person name="Andreopoulos B."/>
            <person name="Lipzen A."/>
            <person name="Chen C."/>
            <person name="Yanf M."/>
            <person name="Daum C."/>
            <person name="Ng V."/>
            <person name="Clum A."/>
            <person name="Steindorff A."/>
            <person name="Ohm R."/>
            <person name="Martin F."/>
            <person name="Silar P."/>
            <person name="Natvig D."/>
            <person name="Lalanne C."/>
            <person name="Gautier V."/>
            <person name="Ament-Velasquez S.L."/>
            <person name="Kruys A."/>
            <person name="Hutchinson M.I."/>
            <person name="Powell A.J."/>
            <person name="Barry K."/>
            <person name="Miller A.N."/>
            <person name="Grigoriev I.V."/>
            <person name="Debuchy R."/>
            <person name="Gladieux P."/>
            <person name="Thoren M.H."/>
            <person name="Johannesson H."/>
        </authorList>
    </citation>
    <scope>NUCLEOTIDE SEQUENCE</scope>
    <source>
        <strain evidence="2">SMH2532-1</strain>
    </source>
</reference>
<evidence type="ECO:0000313" key="2">
    <source>
        <dbReference type="EMBL" id="KAK0655986.1"/>
    </source>
</evidence>
<sequence>MTIRLTSSAPGARIPLPQPASPEHRHTAPQDEGIHPNAQSGEPCPPSRVRDEPFTCSVREVPAHVKSVCV</sequence>
<accession>A0AA40CYD7</accession>
<dbReference type="Proteomes" id="UP001174936">
    <property type="component" value="Unassembled WGS sequence"/>
</dbReference>